<dbReference type="KEGG" id="cyn:Cyan7425_1968"/>
<organism evidence="1">
    <name type="scientific">Cyanothece sp. (strain PCC 7425 / ATCC 29141)</name>
    <dbReference type="NCBI Taxonomy" id="395961"/>
    <lineage>
        <taxon>Bacteria</taxon>
        <taxon>Bacillati</taxon>
        <taxon>Cyanobacteriota</taxon>
        <taxon>Cyanophyceae</taxon>
        <taxon>Gomontiellales</taxon>
        <taxon>Cyanothecaceae</taxon>
        <taxon>Cyanothece</taxon>
    </lineage>
</organism>
<gene>
    <name evidence="1" type="ordered locus">Cyan7425_1968</name>
</gene>
<name>B8HTA7_CYAP4</name>
<proteinExistence type="predicted"/>
<dbReference type="OrthoDB" id="515032at2"/>
<dbReference type="InterPro" id="IPR025458">
    <property type="entry name" value="DUF4278"/>
</dbReference>
<protein>
    <recommendedName>
        <fullName evidence="2">DUF4278 domain-containing protein</fullName>
    </recommendedName>
</protein>
<evidence type="ECO:0008006" key="2">
    <source>
        <dbReference type="Google" id="ProtNLM"/>
    </source>
</evidence>
<dbReference type="Pfam" id="PF14105">
    <property type="entry name" value="DUF4278"/>
    <property type="match status" value="1"/>
</dbReference>
<evidence type="ECO:0000313" key="1">
    <source>
        <dbReference type="EMBL" id="ACL44333.1"/>
    </source>
</evidence>
<dbReference type="EMBL" id="CP001344">
    <property type="protein sequence ID" value="ACL44333.1"/>
    <property type="molecule type" value="Genomic_DNA"/>
</dbReference>
<accession>B8HTA7</accession>
<dbReference type="AlphaFoldDB" id="B8HTA7"/>
<reference evidence="1" key="1">
    <citation type="submission" date="2009-01" db="EMBL/GenBank/DDBJ databases">
        <title>Complete sequence of chromosome Cyanothece sp. PCC 7425.</title>
        <authorList>
            <consortium name="US DOE Joint Genome Institute"/>
            <person name="Lucas S."/>
            <person name="Copeland A."/>
            <person name="Lapidus A."/>
            <person name="Glavina del Rio T."/>
            <person name="Dalin E."/>
            <person name="Tice H."/>
            <person name="Bruce D."/>
            <person name="Goodwin L."/>
            <person name="Pitluck S."/>
            <person name="Sims D."/>
            <person name="Meineke L."/>
            <person name="Brettin T."/>
            <person name="Detter J.C."/>
            <person name="Han C."/>
            <person name="Larimer F."/>
            <person name="Land M."/>
            <person name="Hauser L."/>
            <person name="Kyrpides N."/>
            <person name="Ovchinnikova G."/>
            <person name="Liberton M."/>
            <person name="Stoeckel J."/>
            <person name="Banerjee A."/>
            <person name="Singh A."/>
            <person name="Page L."/>
            <person name="Sato H."/>
            <person name="Zhao L."/>
            <person name="Sherman L."/>
            <person name="Pakrasi H."/>
            <person name="Richardson P."/>
        </authorList>
    </citation>
    <scope>NUCLEOTIDE SEQUENCE</scope>
    <source>
        <strain evidence="1">PCC 7425</strain>
    </source>
</reference>
<sequence>MKLIYRGITYDQPRPDTSTPAPFHPYTLTYRGVKYRTSKPKAAAYPQGYDLIYRGVKLHVTPAGQNPTGDRQRAIIW</sequence>
<dbReference type="HOGENOM" id="CLU_190427_0_0_3"/>